<keyword evidence="4" id="KW-0804">Transcription</keyword>
<dbReference type="InterPro" id="IPR028002">
    <property type="entry name" value="Myb_DNA-bind_5"/>
</dbReference>
<evidence type="ECO:0000259" key="6">
    <source>
        <dbReference type="Pfam" id="PF13873"/>
    </source>
</evidence>
<comment type="subunit">
    <text evidence="1">Self-associates forming complexes of several hundred monomers.</text>
</comment>
<dbReference type="OrthoDB" id="7540822at2759"/>
<organism evidence="7 8">
    <name type="scientific">Callosobruchus maculatus</name>
    <name type="common">Southern cowpea weevil</name>
    <name type="synonym">Pulse bruchid</name>
    <dbReference type="NCBI Taxonomy" id="64391"/>
    <lineage>
        <taxon>Eukaryota</taxon>
        <taxon>Metazoa</taxon>
        <taxon>Ecdysozoa</taxon>
        <taxon>Arthropoda</taxon>
        <taxon>Hexapoda</taxon>
        <taxon>Insecta</taxon>
        <taxon>Pterygota</taxon>
        <taxon>Neoptera</taxon>
        <taxon>Endopterygota</taxon>
        <taxon>Coleoptera</taxon>
        <taxon>Polyphaga</taxon>
        <taxon>Cucujiformia</taxon>
        <taxon>Chrysomeloidea</taxon>
        <taxon>Chrysomelidae</taxon>
        <taxon>Bruchinae</taxon>
        <taxon>Bruchini</taxon>
        <taxon>Callosobruchus</taxon>
    </lineage>
</organism>
<protein>
    <recommendedName>
        <fullName evidence="2">Regulatory protein zeste</fullName>
    </recommendedName>
</protein>
<feature type="domain" description="Myb/SANT-like DNA-binding" evidence="6">
    <location>
        <begin position="5"/>
        <end position="63"/>
    </location>
</feature>
<gene>
    <name evidence="7" type="ORF">CALMAC_LOCUS11534</name>
</gene>
<dbReference type="EMBL" id="CAACVG010008739">
    <property type="protein sequence ID" value="VEN50930.1"/>
    <property type="molecule type" value="Genomic_DNA"/>
</dbReference>
<comment type="function">
    <text evidence="5">Involved in transvection phenomena (= synapsis-dependent gene expression), where the synaptic pairing of chromosomes carrying genes with which zeste interacts influences the expression of these genes. Zeste binds to DNA and stimulates transcription from a nearby promoter.</text>
</comment>
<dbReference type="AlphaFoldDB" id="A0A653CSN3"/>
<sequence>MSIKLTEQHRQIVVNFMELHPDFARNRVKGPTGRDTMKKLWEELASQLNSLGLGERSIQKWQKPGFIQKQDLVHSEAIEDIAGPSGANSIHKTSPRRIETKCISTDHN</sequence>
<accession>A0A653CSN3</accession>
<evidence type="ECO:0000256" key="3">
    <source>
        <dbReference type="ARBA" id="ARBA00023015"/>
    </source>
</evidence>
<dbReference type="Proteomes" id="UP000410492">
    <property type="component" value="Unassembled WGS sequence"/>
</dbReference>
<evidence type="ECO:0000256" key="4">
    <source>
        <dbReference type="ARBA" id="ARBA00023163"/>
    </source>
</evidence>
<evidence type="ECO:0000256" key="1">
    <source>
        <dbReference type="ARBA" id="ARBA00011764"/>
    </source>
</evidence>
<evidence type="ECO:0000313" key="8">
    <source>
        <dbReference type="Proteomes" id="UP000410492"/>
    </source>
</evidence>
<keyword evidence="3" id="KW-0805">Transcription regulation</keyword>
<evidence type="ECO:0000256" key="2">
    <source>
        <dbReference type="ARBA" id="ARBA00016807"/>
    </source>
</evidence>
<keyword evidence="8" id="KW-1185">Reference proteome</keyword>
<name>A0A653CSN3_CALMS</name>
<evidence type="ECO:0000256" key="5">
    <source>
        <dbReference type="ARBA" id="ARBA00025466"/>
    </source>
</evidence>
<evidence type="ECO:0000313" key="7">
    <source>
        <dbReference type="EMBL" id="VEN50930.1"/>
    </source>
</evidence>
<dbReference type="Pfam" id="PF13873">
    <property type="entry name" value="Myb_DNA-bind_5"/>
    <property type="match status" value="1"/>
</dbReference>
<proteinExistence type="predicted"/>
<reference evidence="7 8" key="1">
    <citation type="submission" date="2019-01" db="EMBL/GenBank/DDBJ databases">
        <authorList>
            <person name="Sayadi A."/>
        </authorList>
    </citation>
    <scope>NUCLEOTIDE SEQUENCE [LARGE SCALE GENOMIC DNA]</scope>
</reference>